<name>A0ABZ2YJF1_9BACT</name>
<dbReference type="RefSeq" id="WP_298717305.1">
    <property type="nucleotide sequence ID" value="NZ_CP149822.1"/>
</dbReference>
<dbReference type="Pfam" id="PF20077">
    <property type="entry name" value="CcmD_alt"/>
    <property type="match status" value="1"/>
</dbReference>
<feature type="signal peptide" evidence="2">
    <location>
        <begin position="1"/>
        <end position="22"/>
    </location>
</feature>
<feature type="chain" id="PRO_5046213543" evidence="2">
    <location>
        <begin position="23"/>
        <end position="85"/>
    </location>
</feature>
<evidence type="ECO:0000313" key="4">
    <source>
        <dbReference type="Proteomes" id="UP001485459"/>
    </source>
</evidence>
<dbReference type="EMBL" id="CP149822">
    <property type="protein sequence ID" value="WZN39853.1"/>
    <property type="molecule type" value="Genomic_DNA"/>
</dbReference>
<keyword evidence="4" id="KW-1185">Reference proteome</keyword>
<keyword evidence="1" id="KW-0472">Membrane</keyword>
<sequence>MVNRISVSLFAAFLLLVSVAFGQETTTVVQDAASQQNTETGAVNEFFRSDSKIYVAVGILVIIFSCITLYLVRLDRKISRLEKEK</sequence>
<gene>
    <name evidence="3" type="ORF">WJU16_17890</name>
</gene>
<accession>A0ABZ2YJF1</accession>
<evidence type="ECO:0000313" key="3">
    <source>
        <dbReference type="EMBL" id="WZN39853.1"/>
    </source>
</evidence>
<protein>
    <submittedName>
        <fullName evidence="3">CcmD family protein</fullName>
    </submittedName>
</protein>
<feature type="transmembrane region" description="Helical" evidence="1">
    <location>
        <begin position="53"/>
        <end position="72"/>
    </location>
</feature>
<organism evidence="3 4">
    <name type="scientific">Chitinophaga pollutisoli</name>
    <dbReference type="NCBI Taxonomy" id="3133966"/>
    <lineage>
        <taxon>Bacteria</taxon>
        <taxon>Pseudomonadati</taxon>
        <taxon>Bacteroidota</taxon>
        <taxon>Chitinophagia</taxon>
        <taxon>Chitinophagales</taxon>
        <taxon>Chitinophagaceae</taxon>
        <taxon>Chitinophaga</taxon>
    </lineage>
</organism>
<proteinExistence type="predicted"/>
<dbReference type="Proteomes" id="UP001485459">
    <property type="component" value="Chromosome"/>
</dbReference>
<evidence type="ECO:0000256" key="2">
    <source>
        <dbReference type="SAM" id="SignalP"/>
    </source>
</evidence>
<keyword evidence="1" id="KW-0812">Transmembrane</keyword>
<reference evidence="4" key="1">
    <citation type="submission" date="2024-03" db="EMBL/GenBank/DDBJ databases">
        <title>Chitinophaga horti sp. nov., isolated from garden soil.</title>
        <authorList>
            <person name="Lee D.S."/>
            <person name="Han D.M."/>
            <person name="Baek J.H."/>
            <person name="Choi D.G."/>
            <person name="Jeon J.H."/>
            <person name="Jeon C.O."/>
        </authorList>
    </citation>
    <scope>NUCLEOTIDE SEQUENCE [LARGE SCALE GENOMIC DNA]</scope>
    <source>
        <strain evidence="4">GPA1</strain>
    </source>
</reference>
<keyword evidence="1" id="KW-1133">Transmembrane helix</keyword>
<keyword evidence="2" id="KW-0732">Signal</keyword>
<evidence type="ECO:0000256" key="1">
    <source>
        <dbReference type="SAM" id="Phobius"/>
    </source>
</evidence>